<proteinExistence type="predicted"/>
<keyword evidence="1" id="KW-0812">Transmembrane</keyword>
<reference evidence="2" key="1">
    <citation type="journal article" date="2023" name="bioRxiv">
        <title>Scaffold-level genome assemblies of two parasitoid biocontrol wasps reveal the parthenogenesis mechanism and an associated novel virus.</title>
        <authorList>
            <person name="Inwood S."/>
            <person name="Skelly J."/>
            <person name="Guhlin J."/>
            <person name="Harrop T."/>
            <person name="Goldson S."/>
            <person name="Dearden P."/>
        </authorList>
    </citation>
    <scope>NUCLEOTIDE SEQUENCE</scope>
    <source>
        <strain evidence="2">Lincoln</strain>
        <tissue evidence="2">Whole body</tissue>
    </source>
</reference>
<keyword evidence="3" id="KW-1185">Reference proteome</keyword>
<evidence type="ECO:0000313" key="3">
    <source>
        <dbReference type="Proteomes" id="UP001168972"/>
    </source>
</evidence>
<reference evidence="2" key="2">
    <citation type="submission" date="2023-03" db="EMBL/GenBank/DDBJ databases">
        <authorList>
            <person name="Inwood S.N."/>
            <person name="Skelly J.G."/>
            <person name="Guhlin J."/>
            <person name="Harrop T.W.R."/>
            <person name="Goldson S.G."/>
            <person name="Dearden P.K."/>
        </authorList>
    </citation>
    <scope>NUCLEOTIDE SEQUENCE</scope>
    <source>
        <strain evidence="2">Lincoln</strain>
        <tissue evidence="2">Whole body</tissue>
    </source>
</reference>
<protein>
    <submittedName>
        <fullName evidence="2">Uncharacterized protein</fullName>
    </submittedName>
</protein>
<gene>
    <name evidence="2" type="ORF">PV327_006647</name>
</gene>
<name>A0AA39F4S2_MICHY</name>
<organism evidence="2 3">
    <name type="scientific">Microctonus hyperodae</name>
    <name type="common">Parasitoid wasp</name>
    <dbReference type="NCBI Taxonomy" id="165561"/>
    <lineage>
        <taxon>Eukaryota</taxon>
        <taxon>Metazoa</taxon>
        <taxon>Ecdysozoa</taxon>
        <taxon>Arthropoda</taxon>
        <taxon>Hexapoda</taxon>
        <taxon>Insecta</taxon>
        <taxon>Pterygota</taxon>
        <taxon>Neoptera</taxon>
        <taxon>Endopterygota</taxon>
        <taxon>Hymenoptera</taxon>
        <taxon>Apocrita</taxon>
        <taxon>Ichneumonoidea</taxon>
        <taxon>Braconidae</taxon>
        <taxon>Euphorinae</taxon>
        <taxon>Microctonus</taxon>
    </lineage>
</organism>
<accession>A0AA39F4S2</accession>
<feature type="transmembrane region" description="Helical" evidence="1">
    <location>
        <begin position="25"/>
        <end position="45"/>
    </location>
</feature>
<dbReference type="Proteomes" id="UP001168972">
    <property type="component" value="Unassembled WGS sequence"/>
</dbReference>
<dbReference type="EMBL" id="JAQQBR010001833">
    <property type="protein sequence ID" value="KAK0162917.1"/>
    <property type="molecule type" value="Genomic_DNA"/>
</dbReference>
<evidence type="ECO:0000256" key="1">
    <source>
        <dbReference type="SAM" id="Phobius"/>
    </source>
</evidence>
<feature type="non-terminal residue" evidence="2">
    <location>
        <position position="1"/>
    </location>
</feature>
<feature type="transmembrane region" description="Helical" evidence="1">
    <location>
        <begin position="57"/>
        <end position="74"/>
    </location>
</feature>
<dbReference type="AlphaFoldDB" id="A0AA39F4S2"/>
<keyword evidence="1" id="KW-0472">Membrane</keyword>
<evidence type="ECO:0000313" key="2">
    <source>
        <dbReference type="EMBL" id="KAK0162917.1"/>
    </source>
</evidence>
<comment type="caution">
    <text evidence="2">The sequence shown here is derived from an EMBL/GenBank/DDBJ whole genome shotgun (WGS) entry which is preliminary data.</text>
</comment>
<sequence length="90" mass="10479">MNTDNEKTKILEKEYRDKIVDTTYYAIKSAVATTVITTFTIPIILWKLKFIPTTLEVRLVSGIILSMPAGYFMARYTRKNSIEYIEDNYT</sequence>
<keyword evidence="1" id="KW-1133">Transmembrane helix</keyword>